<dbReference type="SMART" id="SM00365">
    <property type="entry name" value="LRR_SD22"/>
    <property type="match status" value="5"/>
</dbReference>
<evidence type="ECO:0000256" key="1">
    <source>
        <dbReference type="ARBA" id="ARBA00022614"/>
    </source>
</evidence>
<dbReference type="InterPro" id="IPR050216">
    <property type="entry name" value="LRR_domain-containing"/>
</dbReference>
<keyword evidence="2" id="KW-0677">Repeat</keyword>
<dbReference type="InterPro" id="IPR001611">
    <property type="entry name" value="Leu-rich_rpt"/>
</dbReference>
<dbReference type="Pfam" id="PF00560">
    <property type="entry name" value="LRR_1"/>
    <property type="match status" value="2"/>
</dbReference>
<sequence length="697" mass="78302">MSVSAALAESLMKRNSKASTATVRQRRLKTNIQVNSQGFISLDISKRDLRKLPSELFRFARLEHLNLSDNKLSNLPSDFSIFYRLKILQLDHNILNIIPYPVTQCSHLIELDRLKQLHLANNKFEHIPPSVCTLVNLEGISFKANRLLTLPSSFENLTKLQHVSLAENEFESMPHAISCLKSLRGLDLTKNKLRSLPSRIARLKHLKVLLISNNRLQSLPNGLENIERLAAANNYLNSSQTNIHSMNKLTHLDLSNNSLAALPRGLFRCLKLIDLRLKQNKLTYLPQEITVLNNLEVLDVSQNRITLQPLIIDQLTSLKSFDLRGNPIENQQNTTRRSRSEFIQSKSPEADSDYNSAINYDSERASLSPIHQTPATPSIHSPTIQKPQSRPRTPVQYAHDTSLHIWRPVSQKSSPSSYTREWLVADELSRRSTVVNVGESVPDPSDVSLNTEDQLAKVVKSMENMLKEHESSPPPRTGIFRKSINKTNTLRTLRGLSESPQHSDHSHNTPTDFRASLRYEIETTLEDSISGVMVLSPLESFWLTPSGGVFHSQTDSHVSLTVPPGAVDRPSMVSVQIETPNTKEFDRLKITKPSIANIIWMSSVVHVATSGELEFNDRVTLTLQAPPSEINGRLHVISIISGRMCCIPYEGAIMDVKGRLNIQLWTAKANLAALVTQSKCKYKACKSLEALLHPYSL</sequence>
<dbReference type="PROSITE" id="PS51450">
    <property type="entry name" value="LRR"/>
    <property type="match status" value="2"/>
</dbReference>
<dbReference type="Proteomes" id="UP000549394">
    <property type="component" value="Unassembled WGS sequence"/>
</dbReference>
<organism evidence="5 6">
    <name type="scientific">Dimorphilus gyrociliatus</name>
    <dbReference type="NCBI Taxonomy" id="2664684"/>
    <lineage>
        <taxon>Eukaryota</taxon>
        <taxon>Metazoa</taxon>
        <taxon>Spiralia</taxon>
        <taxon>Lophotrochozoa</taxon>
        <taxon>Annelida</taxon>
        <taxon>Polychaeta</taxon>
        <taxon>Polychaeta incertae sedis</taxon>
        <taxon>Dinophilidae</taxon>
        <taxon>Dimorphilus</taxon>
    </lineage>
</organism>
<feature type="domain" description="Disease resistance R13L4/SHOC-2-like LRR" evidence="4">
    <location>
        <begin position="156"/>
        <end position="252"/>
    </location>
</feature>
<dbReference type="AlphaFoldDB" id="A0A7I8VWU2"/>
<dbReference type="PRINTS" id="PR00019">
    <property type="entry name" value="LEURICHRPT"/>
</dbReference>
<keyword evidence="6" id="KW-1185">Reference proteome</keyword>
<dbReference type="SMART" id="SM00364">
    <property type="entry name" value="LRR_BAC"/>
    <property type="match status" value="5"/>
</dbReference>
<name>A0A7I8VWU2_9ANNE</name>
<dbReference type="InterPro" id="IPR032675">
    <property type="entry name" value="LRR_dom_sf"/>
</dbReference>
<dbReference type="Pfam" id="PF23598">
    <property type="entry name" value="LRR_14"/>
    <property type="match status" value="1"/>
</dbReference>
<evidence type="ECO:0000256" key="2">
    <source>
        <dbReference type="ARBA" id="ARBA00022737"/>
    </source>
</evidence>
<dbReference type="InterPro" id="IPR003591">
    <property type="entry name" value="Leu-rich_rpt_typical-subtyp"/>
</dbReference>
<dbReference type="PANTHER" id="PTHR48051">
    <property type="match status" value="1"/>
</dbReference>
<dbReference type="GO" id="GO:0005737">
    <property type="term" value="C:cytoplasm"/>
    <property type="evidence" value="ECO:0007669"/>
    <property type="project" value="TreeGrafter"/>
</dbReference>
<feature type="compositionally biased region" description="Polar residues" evidence="3">
    <location>
        <begin position="369"/>
        <end position="391"/>
    </location>
</feature>
<dbReference type="Gene3D" id="3.80.10.10">
    <property type="entry name" value="Ribonuclease Inhibitor"/>
    <property type="match status" value="3"/>
</dbReference>
<dbReference type="InterPro" id="IPR055414">
    <property type="entry name" value="LRR_R13L4/SHOC2-like"/>
</dbReference>
<evidence type="ECO:0000313" key="6">
    <source>
        <dbReference type="Proteomes" id="UP000549394"/>
    </source>
</evidence>
<feature type="compositionally biased region" description="Polar residues" evidence="3">
    <location>
        <begin position="328"/>
        <end position="355"/>
    </location>
</feature>
<accession>A0A7I8VWU2</accession>
<evidence type="ECO:0000256" key="3">
    <source>
        <dbReference type="SAM" id="MobiDB-lite"/>
    </source>
</evidence>
<proteinExistence type="predicted"/>
<gene>
    <name evidence="5" type="ORF">DGYR_LOCUS8384</name>
</gene>
<dbReference type="PANTHER" id="PTHR48051:SF1">
    <property type="entry name" value="RAS SUPPRESSOR PROTEIN 1"/>
    <property type="match status" value="1"/>
</dbReference>
<keyword evidence="1" id="KW-0433">Leucine-rich repeat</keyword>
<evidence type="ECO:0000313" key="5">
    <source>
        <dbReference type="EMBL" id="CAD5120269.1"/>
    </source>
</evidence>
<dbReference type="Gene3D" id="2.60.220.30">
    <property type="match status" value="1"/>
</dbReference>
<evidence type="ECO:0000259" key="4">
    <source>
        <dbReference type="Pfam" id="PF23598"/>
    </source>
</evidence>
<feature type="region of interest" description="Disordered" evidence="3">
    <location>
        <begin position="368"/>
        <end position="394"/>
    </location>
</feature>
<dbReference type="OrthoDB" id="1394818at2759"/>
<protein>
    <submittedName>
        <fullName evidence="5">DgyrCDS8838</fullName>
    </submittedName>
</protein>
<dbReference type="SMART" id="SM00369">
    <property type="entry name" value="LRR_TYP"/>
    <property type="match status" value="8"/>
</dbReference>
<reference evidence="5 6" key="1">
    <citation type="submission" date="2020-08" db="EMBL/GenBank/DDBJ databases">
        <authorList>
            <person name="Hejnol A."/>
        </authorList>
    </citation>
    <scope>NUCLEOTIDE SEQUENCE [LARGE SCALE GENOMIC DNA]</scope>
</reference>
<feature type="region of interest" description="Disordered" evidence="3">
    <location>
        <begin position="324"/>
        <end position="355"/>
    </location>
</feature>
<comment type="caution">
    <text evidence="5">The sequence shown here is derived from an EMBL/GenBank/DDBJ whole genome shotgun (WGS) entry which is preliminary data.</text>
</comment>
<dbReference type="SUPFAM" id="SSF52058">
    <property type="entry name" value="L domain-like"/>
    <property type="match status" value="1"/>
</dbReference>
<dbReference type="EMBL" id="CAJFCJ010000012">
    <property type="protein sequence ID" value="CAD5120269.1"/>
    <property type="molecule type" value="Genomic_DNA"/>
</dbReference>